<dbReference type="PROSITE" id="PS50297">
    <property type="entry name" value="ANK_REP_REGION"/>
    <property type="match status" value="1"/>
</dbReference>
<protein>
    <recommendedName>
        <fullName evidence="6">Ankyrin repeat domain-containing protein</fullName>
    </recommendedName>
</protein>
<dbReference type="PANTHER" id="PTHR24171">
    <property type="entry name" value="ANKYRIN REPEAT DOMAIN-CONTAINING PROTEIN 39-RELATED"/>
    <property type="match status" value="1"/>
</dbReference>
<dbReference type="InterPro" id="IPR002110">
    <property type="entry name" value="Ankyrin_rpt"/>
</dbReference>
<reference evidence="4 5" key="1">
    <citation type="submission" date="2022-12" db="EMBL/GenBank/DDBJ databases">
        <title>Chromosome-level genome of Tegillarca granosa.</title>
        <authorList>
            <person name="Kim J."/>
        </authorList>
    </citation>
    <scope>NUCLEOTIDE SEQUENCE [LARGE SCALE GENOMIC DNA]</scope>
    <source>
        <strain evidence="4">Teg-2019</strain>
        <tissue evidence="4">Adductor muscle</tissue>
    </source>
</reference>
<evidence type="ECO:0000313" key="5">
    <source>
        <dbReference type="Proteomes" id="UP001217089"/>
    </source>
</evidence>
<comment type="caution">
    <text evidence="4">The sequence shown here is derived from an EMBL/GenBank/DDBJ whole genome shotgun (WGS) entry which is preliminary data.</text>
</comment>
<feature type="repeat" description="ANK" evidence="3">
    <location>
        <begin position="94"/>
        <end position="126"/>
    </location>
</feature>
<dbReference type="Gene3D" id="1.25.40.20">
    <property type="entry name" value="Ankyrin repeat-containing domain"/>
    <property type="match status" value="2"/>
</dbReference>
<dbReference type="SUPFAM" id="SSF48403">
    <property type="entry name" value="Ankyrin repeat"/>
    <property type="match status" value="1"/>
</dbReference>
<dbReference type="InterPro" id="IPR036770">
    <property type="entry name" value="Ankyrin_rpt-contain_sf"/>
</dbReference>
<dbReference type="Pfam" id="PF12796">
    <property type="entry name" value="Ank_2"/>
    <property type="match status" value="2"/>
</dbReference>
<dbReference type="SMART" id="SM00248">
    <property type="entry name" value="ANK"/>
    <property type="match status" value="3"/>
</dbReference>
<feature type="repeat" description="ANK" evidence="3">
    <location>
        <begin position="35"/>
        <end position="67"/>
    </location>
</feature>
<keyword evidence="1" id="KW-0677">Repeat</keyword>
<keyword evidence="2 3" id="KW-0040">ANK repeat</keyword>
<keyword evidence="5" id="KW-1185">Reference proteome</keyword>
<evidence type="ECO:0000256" key="3">
    <source>
        <dbReference type="PROSITE-ProRule" id="PRU00023"/>
    </source>
</evidence>
<sequence length="155" mass="17566">MMDKEEKLHTAVRECDSSTVKSLINSGVNINCQFYGWTPLQLAINSGHEEIAELLIEKGCDLCFHDNKSISPFEDALYRELTKHGCDVNVQDSDNWTALWYAYSNSNDKIMKLLLTSGADKHCRNSEGKTILDEAKASEDEHVIEMLQNFSTSWT</sequence>
<gene>
    <name evidence="4" type="ORF">KUTeg_008239</name>
</gene>
<proteinExistence type="predicted"/>
<dbReference type="PROSITE" id="PS50088">
    <property type="entry name" value="ANK_REPEAT"/>
    <property type="match status" value="2"/>
</dbReference>
<evidence type="ECO:0000313" key="4">
    <source>
        <dbReference type="EMBL" id="KAJ8313678.1"/>
    </source>
</evidence>
<organism evidence="4 5">
    <name type="scientific">Tegillarca granosa</name>
    <name type="common">Malaysian cockle</name>
    <name type="synonym">Anadara granosa</name>
    <dbReference type="NCBI Taxonomy" id="220873"/>
    <lineage>
        <taxon>Eukaryota</taxon>
        <taxon>Metazoa</taxon>
        <taxon>Spiralia</taxon>
        <taxon>Lophotrochozoa</taxon>
        <taxon>Mollusca</taxon>
        <taxon>Bivalvia</taxon>
        <taxon>Autobranchia</taxon>
        <taxon>Pteriomorphia</taxon>
        <taxon>Arcoida</taxon>
        <taxon>Arcoidea</taxon>
        <taxon>Arcidae</taxon>
        <taxon>Tegillarca</taxon>
    </lineage>
</organism>
<accession>A0ABQ9FDF4</accession>
<evidence type="ECO:0008006" key="6">
    <source>
        <dbReference type="Google" id="ProtNLM"/>
    </source>
</evidence>
<dbReference type="EMBL" id="JARBDR010000342">
    <property type="protein sequence ID" value="KAJ8313678.1"/>
    <property type="molecule type" value="Genomic_DNA"/>
</dbReference>
<name>A0ABQ9FDF4_TEGGR</name>
<dbReference type="Proteomes" id="UP001217089">
    <property type="component" value="Unassembled WGS sequence"/>
</dbReference>
<evidence type="ECO:0000256" key="2">
    <source>
        <dbReference type="ARBA" id="ARBA00023043"/>
    </source>
</evidence>
<evidence type="ECO:0000256" key="1">
    <source>
        <dbReference type="ARBA" id="ARBA00022737"/>
    </source>
</evidence>
<dbReference type="PRINTS" id="PR01415">
    <property type="entry name" value="ANKYRIN"/>
</dbReference>